<evidence type="ECO:0000256" key="4">
    <source>
        <dbReference type="ARBA" id="ARBA00022840"/>
    </source>
</evidence>
<proteinExistence type="predicted"/>
<keyword evidence="6 7" id="KW-0472">Membrane</keyword>
<evidence type="ECO:0000256" key="5">
    <source>
        <dbReference type="ARBA" id="ARBA00022989"/>
    </source>
</evidence>
<feature type="transmembrane region" description="Helical" evidence="7">
    <location>
        <begin position="139"/>
        <end position="161"/>
    </location>
</feature>
<dbReference type="GO" id="GO:0034040">
    <property type="term" value="F:ATPase-coupled lipid transmembrane transporter activity"/>
    <property type="evidence" value="ECO:0007669"/>
    <property type="project" value="TreeGrafter"/>
</dbReference>
<feature type="transmembrane region" description="Helical" evidence="7">
    <location>
        <begin position="167"/>
        <end position="188"/>
    </location>
</feature>
<dbReference type="AlphaFoldDB" id="A0AB39AUZ7"/>
<dbReference type="InterPro" id="IPR039421">
    <property type="entry name" value="Type_1_exporter"/>
</dbReference>
<dbReference type="GeneID" id="99694926"/>
<dbReference type="InterPro" id="IPR017871">
    <property type="entry name" value="ABC_transporter-like_CS"/>
</dbReference>
<sequence length="549" mass="61378">MKYWFKLLYQSQKKRLFLGVFWALLTVISGVSLLMVSGWFITATALTGIAIGLGITSILNLYIPGSGIRFFALSRTISRYIERIYNHDTILRLISVFRLSLFNNLSKSTIEQLRARSDSEWLSKLTVNLDSLDSLLLRYIVPPIISVLLITILTVFTGFIWLDFALYFALFLLFSITSVIAITTKFTAKLSYKYASMMDQFRQKIIEHLSGAFELKSIGLMQHHEQIIIDELALFNSLQEQLNARIANVQLIFDSLLNIALFVVVVSAFFAVNEQLISEAQAIMLVMMLIGTYEVIQSLPNHFSSWGQTSFAATKLAALSSSNPSSKYKEIKSLSDIQIDIKNHNKIAKSLDTPLSLSIKQTQCVSIIGRSGTGKSTFANLLMGIESIDSAHGGVYINQINLQEIASNSWYKKVSYLPQSDAIFSGTLGYNLILGLDGISEGDIWSVLKTVELYDWAINLPDGLNYWLGETGGIVSGGQARRICLARLLLRSPELVVLDEPFSNLDESMACRVWANMAPWLAKKTIVLLTHETPQFLRNKTADLVISLD</sequence>
<evidence type="ECO:0000259" key="9">
    <source>
        <dbReference type="PROSITE" id="PS50929"/>
    </source>
</evidence>
<dbReference type="Gene3D" id="3.40.50.300">
    <property type="entry name" value="P-loop containing nucleotide triphosphate hydrolases"/>
    <property type="match status" value="1"/>
</dbReference>
<reference evidence="10" key="1">
    <citation type="submission" date="2024-07" db="EMBL/GenBank/DDBJ databases">
        <authorList>
            <person name="Jiang Y."/>
            <person name="Qin Q."/>
        </authorList>
    </citation>
    <scope>NUCLEOTIDE SEQUENCE</scope>
    <source>
        <strain evidence="10">SD03</strain>
    </source>
</reference>
<feature type="transmembrane region" description="Helical" evidence="7">
    <location>
        <begin position="16"/>
        <end position="34"/>
    </location>
</feature>
<evidence type="ECO:0000256" key="7">
    <source>
        <dbReference type="SAM" id="Phobius"/>
    </source>
</evidence>
<dbReference type="SMART" id="SM00382">
    <property type="entry name" value="AAA"/>
    <property type="match status" value="1"/>
</dbReference>
<dbReference type="InterPro" id="IPR003439">
    <property type="entry name" value="ABC_transporter-like_ATP-bd"/>
</dbReference>
<dbReference type="GO" id="GO:0016887">
    <property type="term" value="F:ATP hydrolysis activity"/>
    <property type="evidence" value="ECO:0007669"/>
    <property type="project" value="InterPro"/>
</dbReference>
<evidence type="ECO:0000256" key="3">
    <source>
        <dbReference type="ARBA" id="ARBA00022741"/>
    </source>
</evidence>
<dbReference type="Pfam" id="PF00005">
    <property type="entry name" value="ABC_tran"/>
    <property type="match status" value="1"/>
</dbReference>
<dbReference type="GO" id="GO:0140359">
    <property type="term" value="F:ABC-type transporter activity"/>
    <property type="evidence" value="ECO:0007669"/>
    <property type="project" value="InterPro"/>
</dbReference>
<dbReference type="EMBL" id="CP162515">
    <property type="protein sequence ID" value="XDH89264.1"/>
    <property type="molecule type" value="Genomic_DNA"/>
</dbReference>
<dbReference type="InterPro" id="IPR011527">
    <property type="entry name" value="ABC1_TM_dom"/>
</dbReference>
<dbReference type="RefSeq" id="WP_016899618.1">
    <property type="nucleotide sequence ID" value="NZ_CP162515.1"/>
</dbReference>
<feature type="transmembrane region" description="Helical" evidence="7">
    <location>
        <begin position="40"/>
        <end position="63"/>
    </location>
</feature>
<evidence type="ECO:0000259" key="8">
    <source>
        <dbReference type="PROSITE" id="PS50893"/>
    </source>
</evidence>
<feature type="domain" description="ABC transporter" evidence="8">
    <location>
        <begin position="334"/>
        <end position="549"/>
    </location>
</feature>
<keyword evidence="2 7" id="KW-0812">Transmembrane</keyword>
<keyword evidence="4 10" id="KW-0067">ATP-binding</keyword>
<feature type="domain" description="ABC transmembrane type-1" evidence="9">
    <location>
        <begin position="17"/>
        <end position="308"/>
    </location>
</feature>
<dbReference type="SUPFAM" id="SSF52540">
    <property type="entry name" value="P-loop containing nucleoside triphosphate hydrolases"/>
    <property type="match status" value="1"/>
</dbReference>
<keyword evidence="5 7" id="KW-1133">Transmembrane helix</keyword>
<gene>
    <name evidence="10" type="ORF">ABZP26_18485</name>
</gene>
<feature type="transmembrane region" description="Helical" evidence="7">
    <location>
        <begin position="251"/>
        <end position="270"/>
    </location>
</feature>
<comment type="subcellular location">
    <subcellularLocation>
        <location evidence="1">Cell membrane</location>
        <topology evidence="1">Multi-pass membrane protein</topology>
    </subcellularLocation>
</comment>
<accession>A0AB39AUZ7</accession>
<evidence type="ECO:0000256" key="2">
    <source>
        <dbReference type="ARBA" id="ARBA00022692"/>
    </source>
</evidence>
<dbReference type="GO" id="GO:0005524">
    <property type="term" value="F:ATP binding"/>
    <property type="evidence" value="ECO:0007669"/>
    <property type="project" value="UniProtKB-KW"/>
</dbReference>
<evidence type="ECO:0000313" key="10">
    <source>
        <dbReference type="EMBL" id="XDH89264.1"/>
    </source>
</evidence>
<name>A0AB39AUZ7_9GAMM</name>
<keyword evidence="3" id="KW-0547">Nucleotide-binding</keyword>
<evidence type="ECO:0000256" key="1">
    <source>
        <dbReference type="ARBA" id="ARBA00004651"/>
    </source>
</evidence>
<dbReference type="PROSITE" id="PS50893">
    <property type="entry name" value="ABC_TRANSPORTER_2"/>
    <property type="match status" value="1"/>
</dbReference>
<dbReference type="Gene3D" id="1.20.1560.10">
    <property type="entry name" value="ABC transporter type 1, transmembrane domain"/>
    <property type="match status" value="1"/>
</dbReference>
<evidence type="ECO:0000256" key="6">
    <source>
        <dbReference type="ARBA" id="ARBA00023136"/>
    </source>
</evidence>
<dbReference type="GO" id="GO:0005886">
    <property type="term" value="C:plasma membrane"/>
    <property type="evidence" value="ECO:0007669"/>
    <property type="project" value="UniProtKB-SubCell"/>
</dbReference>
<dbReference type="PANTHER" id="PTHR24221:SF653">
    <property type="entry name" value="TRANSPORT ATP-BINDING PROTEIN CYDC"/>
    <property type="match status" value="1"/>
</dbReference>
<protein>
    <submittedName>
        <fullName evidence="10">Amino acid ABC transporter ATP-binding/permease protein</fullName>
    </submittedName>
</protein>
<dbReference type="InterPro" id="IPR027417">
    <property type="entry name" value="P-loop_NTPase"/>
</dbReference>
<dbReference type="CDD" id="cd03228">
    <property type="entry name" value="ABCC_MRP_Like"/>
    <property type="match status" value="1"/>
</dbReference>
<organism evidence="10">
    <name type="scientific">Pseudoalteromonas sp. SD03</name>
    <dbReference type="NCBI Taxonomy" id="3231719"/>
    <lineage>
        <taxon>Bacteria</taxon>
        <taxon>Pseudomonadati</taxon>
        <taxon>Pseudomonadota</taxon>
        <taxon>Gammaproteobacteria</taxon>
        <taxon>Alteromonadales</taxon>
        <taxon>Pseudoalteromonadaceae</taxon>
        <taxon>Pseudoalteromonas</taxon>
    </lineage>
</organism>
<dbReference type="InterPro" id="IPR036640">
    <property type="entry name" value="ABC1_TM_sf"/>
</dbReference>
<dbReference type="PANTHER" id="PTHR24221">
    <property type="entry name" value="ATP-BINDING CASSETTE SUB-FAMILY B"/>
    <property type="match status" value="1"/>
</dbReference>
<dbReference type="PROSITE" id="PS50929">
    <property type="entry name" value="ABC_TM1F"/>
    <property type="match status" value="1"/>
</dbReference>
<dbReference type="SUPFAM" id="SSF90123">
    <property type="entry name" value="ABC transporter transmembrane region"/>
    <property type="match status" value="1"/>
</dbReference>
<dbReference type="PROSITE" id="PS00211">
    <property type="entry name" value="ABC_TRANSPORTER_1"/>
    <property type="match status" value="1"/>
</dbReference>
<dbReference type="InterPro" id="IPR003593">
    <property type="entry name" value="AAA+_ATPase"/>
</dbReference>